<dbReference type="Pfam" id="PF09084">
    <property type="entry name" value="NMT1"/>
    <property type="match status" value="1"/>
</dbReference>
<evidence type="ECO:0000259" key="5">
    <source>
        <dbReference type="Pfam" id="PF09084"/>
    </source>
</evidence>
<dbReference type="PROSITE" id="PS51257">
    <property type="entry name" value="PROKAR_LIPOPROTEIN"/>
    <property type="match status" value="1"/>
</dbReference>
<evidence type="ECO:0000256" key="2">
    <source>
        <dbReference type="ARBA" id="ARBA00010742"/>
    </source>
</evidence>
<dbReference type="AlphaFoldDB" id="A0A846XDH6"/>
<evidence type="ECO:0000256" key="3">
    <source>
        <dbReference type="ARBA" id="ARBA00022729"/>
    </source>
</evidence>
<evidence type="ECO:0000313" key="7">
    <source>
        <dbReference type="Proteomes" id="UP000565715"/>
    </source>
</evidence>
<evidence type="ECO:0000313" key="6">
    <source>
        <dbReference type="EMBL" id="NKY33447.1"/>
    </source>
</evidence>
<proteinExistence type="inferred from homology"/>
<dbReference type="SUPFAM" id="SSF53850">
    <property type="entry name" value="Periplasmic binding protein-like II"/>
    <property type="match status" value="1"/>
</dbReference>
<gene>
    <name evidence="6" type="ORF">HGA13_10235</name>
</gene>
<sequence>MTRTLRTVLALVLAFAAAGCVESGRGDTGAQSGANCPFEPDTGITATARLGYQAIPNADLYVKDRGLLEACLPNATITWSRFASGADVVQAFGADSVDIATLGSSPATKAVSAPLNLPVRVLWIHDVIGESESLVAKDPITDVAGLRGKRVATPFGSTAHYSLLAALDAAGLTGRVDLVNLQPEAIPGAWTGNQIDAAWVWAPTLPKLLEAGGTAIASSADTAAAGSATFDVAAATTAFLDRHSDFAAVWAKVQNYAIGQLRDNPQDAAVAVGAQLGIEPQQALPQLAGYTYPTAAELAGPRYLGGDFAGNLRSTAQFLLAQGDVAAVGSEQDYLAAIYPDAARAAQ</sequence>
<feature type="domain" description="SsuA/THI5-like" evidence="5">
    <location>
        <begin position="86"/>
        <end position="268"/>
    </location>
</feature>
<dbReference type="EMBL" id="JAAXOO010000002">
    <property type="protein sequence ID" value="NKY33447.1"/>
    <property type="molecule type" value="Genomic_DNA"/>
</dbReference>
<dbReference type="RefSeq" id="WP_068039862.1">
    <property type="nucleotide sequence ID" value="NZ_JAAXOO010000002.1"/>
</dbReference>
<dbReference type="InterPro" id="IPR015168">
    <property type="entry name" value="SsuA/THI5"/>
</dbReference>
<evidence type="ECO:0000256" key="4">
    <source>
        <dbReference type="SAM" id="SignalP"/>
    </source>
</evidence>
<organism evidence="6 7">
    <name type="scientific">Nocardia speluncae</name>
    <dbReference type="NCBI Taxonomy" id="419477"/>
    <lineage>
        <taxon>Bacteria</taxon>
        <taxon>Bacillati</taxon>
        <taxon>Actinomycetota</taxon>
        <taxon>Actinomycetes</taxon>
        <taxon>Mycobacteriales</taxon>
        <taxon>Nocardiaceae</taxon>
        <taxon>Nocardia</taxon>
    </lineage>
</organism>
<keyword evidence="3 4" id="KW-0732">Signal</keyword>
<dbReference type="PANTHER" id="PTHR30024:SF47">
    <property type="entry name" value="TAURINE-BINDING PERIPLASMIC PROTEIN"/>
    <property type="match status" value="1"/>
</dbReference>
<accession>A0A846XDH6</accession>
<comment type="subcellular location">
    <subcellularLocation>
        <location evidence="1">Periplasm</location>
    </subcellularLocation>
</comment>
<name>A0A846XDH6_9NOCA</name>
<dbReference type="PANTHER" id="PTHR30024">
    <property type="entry name" value="ALIPHATIC SULFONATES-BINDING PROTEIN-RELATED"/>
    <property type="match status" value="1"/>
</dbReference>
<comment type="similarity">
    <text evidence="2">Belongs to the bacterial solute-binding protein SsuA/TauA family.</text>
</comment>
<feature type="chain" id="PRO_5038897541" evidence="4">
    <location>
        <begin position="24"/>
        <end position="347"/>
    </location>
</feature>
<evidence type="ECO:0000256" key="1">
    <source>
        <dbReference type="ARBA" id="ARBA00004418"/>
    </source>
</evidence>
<reference evidence="6 7" key="1">
    <citation type="submission" date="2020-04" db="EMBL/GenBank/DDBJ databases">
        <title>MicrobeNet Type strains.</title>
        <authorList>
            <person name="Nicholson A.C."/>
        </authorList>
    </citation>
    <scope>NUCLEOTIDE SEQUENCE [LARGE SCALE GENOMIC DNA]</scope>
    <source>
        <strain evidence="6 7">DSM 45078</strain>
    </source>
</reference>
<feature type="signal peptide" evidence="4">
    <location>
        <begin position="1"/>
        <end position="23"/>
    </location>
</feature>
<protein>
    <submittedName>
        <fullName evidence="6">ABC transporter substrate-binding protein</fullName>
    </submittedName>
</protein>
<dbReference type="GO" id="GO:0042597">
    <property type="term" value="C:periplasmic space"/>
    <property type="evidence" value="ECO:0007669"/>
    <property type="project" value="UniProtKB-SubCell"/>
</dbReference>
<dbReference type="GO" id="GO:0042918">
    <property type="term" value="P:alkanesulfonate transmembrane transport"/>
    <property type="evidence" value="ECO:0007669"/>
    <property type="project" value="TreeGrafter"/>
</dbReference>
<comment type="caution">
    <text evidence="6">The sequence shown here is derived from an EMBL/GenBank/DDBJ whole genome shotgun (WGS) entry which is preliminary data.</text>
</comment>
<dbReference type="Gene3D" id="3.40.190.10">
    <property type="entry name" value="Periplasmic binding protein-like II"/>
    <property type="match status" value="2"/>
</dbReference>
<keyword evidence="7" id="KW-1185">Reference proteome</keyword>
<dbReference type="Proteomes" id="UP000565715">
    <property type="component" value="Unassembled WGS sequence"/>
</dbReference>